<name>A0A810PSA2_9FIRM</name>
<reference evidence="8" key="1">
    <citation type="submission" date="2020-09" db="EMBL/GenBank/DDBJ databases">
        <title>New species isolated from human feces.</title>
        <authorList>
            <person name="Kitahara M."/>
            <person name="Shigeno Y."/>
            <person name="Shime M."/>
            <person name="Matsumoto Y."/>
            <person name="Nakamura S."/>
            <person name="Motooka D."/>
            <person name="Fukuoka S."/>
            <person name="Nishikawa H."/>
            <person name="Benno Y."/>
        </authorList>
    </citation>
    <scope>NUCLEOTIDE SEQUENCE</scope>
    <source>
        <strain evidence="8">MM35</strain>
    </source>
</reference>
<dbReference type="RefSeq" id="WP_212819658.1">
    <property type="nucleotide sequence ID" value="NZ_AP023415.1"/>
</dbReference>
<dbReference type="AlphaFoldDB" id="A0A810PSA2"/>
<dbReference type="NCBIfam" id="TIGR00797">
    <property type="entry name" value="matE"/>
    <property type="match status" value="1"/>
</dbReference>
<dbReference type="GO" id="GO:0042910">
    <property type="term" value="F:xenobiotic transmembrane transporter activity"/>
    <property type="evidence" value="ECO:0007669"/>
    <property type="project" value="InterPro"/>
</dbReference>
<feature type="transmembrane region" description="Helical" evidence="7">
    <location>
        <begin position="56"/>
        <end position="80"/>
    </location>
</feature>
<feature type="transmembrane region" description="Helical" evidence="7">
    <location>
        <begin position="287"/>
        <end position="307"/>
    </location>
</feature>
<dbReference type="GO" id="GO:0005886">
    <property type="term" value="C:plasma membrane"/>
    <property type="evidence" value="ECO:0007669"/>
    <property type="project" value="UniProtKB-SubCell"/>
</dbReference>
<accession>A0A810PSA2</accession>
<feature type="transmembrane region" description="Helical" evidence="7">
    <location>
        <begin position="360"/>
        <end position="380"/>
    </location>
</feature>
<organism evidence="8 9">
    <name type="scientific">Vescimonas fastidiosa</name>
    <dbReference type="NCBI Taxonomy" id="2714353"/>
    <lineage>
        <taxon>Bacteria</taxon>
        <taxon>Bacillati</taxon>
        <taxon>Bacillota</taxon>
        <taxon>Clostridia</taxon>
        <taxon>Eubacteriales</taxon>
        <taxon>Oscillospiraceae</taxon>
        <taxon>Vescimonas</taxon>
    </lineage>
</organism>
<evidence type="ECO:0000256" key="4">
    <source>
        <dbReference type="ARBA" id="ARBA00022692"/>
    </source>
</evidence>
<dbReference type="Pfam" id="PF01554">
    <property type="entry name" value="MatE"/>
    <property type="match status" value="1"/>
</dbReference>
<evidence type="ECO:0000256" key="2">
    <source>
        <dbReference type="ARBA" id="ARBA00022448"/>
    </source>
</evidence>
<feature type="transmembrane region" description="Helical" evidence="7">
    <location>
        <begin position="92"/>
        <end position="113"/>
    </location>
</feature>
<proteinExistence type="predicted"/>
<evidence type="ECO:0000256" key="3">
    <source>
        <dbReference type="ARBA" id="ARBA00022475"/>
    </source>
</evidence>
<keyword evidence="4 7" id="KW-0812">Transmembrane</keyword>
<evidence type="ECO:0000256" key="5">
    <source>
        <dbReference type="ARBA" id="ARBA00022989"/>
    </source>
</evidence>
<keyword evidence="9" id="KW-1185">Reference proteome</keyword>
<dbReference type="KEGG" id="vfa:MM35RIKEN_08960"/>
<comment type="subcellular location">
    <subcellularLocation>
        <location evidence="1">Cell membrane</location>
        <topology evidence="1">Multi-pass membrane protein</topology>
    </subcellularLocation>
</comment>
<gene>
    <name evidence="8" type="ORF">MM35RIKEN_08960</name>
</gene>
<evidence type="ECO:0000313" key="8">
    <source>
        <dbReference type="EMBL" id="BCK78704.1"/>
    </source>
</evidence>
<evidence type="ECO:0000256" key="6">
    <source>
        <dbReference type="ARBA" id="ARBA00023136"/>
    </source>
</evidence>
<dbReference type="InterPro" id="IPR047135">
    <property type="entry name" value="YsiQ"/>
</dbReference>
<feature type="transmembrane region" description="Helical" evidence="7">
    <location>
        <begin position="328"/>
        <end position="354"/>
    </location>
</feature>
<keyword evidence="2" id="KW-0813">Transport</keyword>
<dbReference type="PANTHER" id="PTHR42925:SF2">
    <property type="entry name" value="NA+ DRIVEN MULTIDRUG EFFLUX PUMP"/>
    <property type="match status" value="1"/>
</dbReference>
<evidence type="ECO:0000256" key="7">
    <source>
        <dbReference type="SAM" id="Phobius"/>
    </source>
</evidence>
<feature type="transmembrane region" description="Helical" evidence="7">
    <location>
        <begin position="133"/>
        <end position="154"/>
    </location>
</feature>
<dbReference type="PIRSF" id="PIRSF006603">
    <property type="entry name" value="DinF"/>
    <property type="match status" value="1"/>
</dbReference>
<dbReference type="InterPro" id="IPR002528">
    <property type="entry name" value="MATE_fam"/>
</dbReference>
<dbReference type="InterPro" id="IPR048279">
    <property type="entry name" value="MdtK-like"/>
</dbReference>
<sequence>MAILIRREQGFYRRLMKLSMPIVLQNLITFSLGLIDTFMVSQLGNTEMAAVTAANVPVFLLISIVFGVQSGLGILVSQYWGKQDMKSISRSIGVAAFVGAAVATVLAAVLFFWPVQIMDLLSNNHQLSILGAPYLKIIGISYIFNMLSSVYASAQRSAENPSFGMKLFGASTLINTGLNYLLIFGKLGFPMLGIQGAAIATLCARICEFIICSVYALRDKRIRVQWAAFVRPGWDMLRRFLKYASPVVLNEAGWGLGTSMLTVILGYTENSVEMLAANAVMGNLGRLFLVFCFGLGAATAVLVGKAIGEGQSEEDIMSLSKALLRFTCVSGTVLAAIALVLLPTLFMPVVFPLFKLFGESAAIATALAVTSFASIPLHAYTISSITGVLRSGGDVLWSAALDLGPQWIVCLPLTALCALVLKTGIWPIALAMQTESVAKLPLCLYRVRSRKWIHDVTANKEML</sequence>
<feature type="transmembrane region" description="Helical" evidence="7">
    <location>
        <begin position="21"/>
        <end position="44"/>
    </location>
</feature>
<dbReference type="PANTHER" id="PTHR42925">
    <property type="entry name" value="MULTIDRUG AND TOXIN EFFLUX PROTEIN MATE FAMILY"/>
    <property type="match status" value="1"/>
</dbReference>
<feature type="transmembrane region" description="Helical" evidence="7">
    <location>
        <begin position="166"/>
        <end position="185"/>
    </location>
</feature>
<keyword evidence="6 7" id="KW-0472">Membrane</keyword>
<dbReference type="Proteomes" id="UP000681343">
    <property type="component" value="Chromosome"/>
</dbReference>
<evidence type="ECO:0000256" key="1">
    <source>
        <dbReference type="ARBA" id="ARBA00004651"/>
    </source>
</evidence>
<keyword evidence="5 7" id="KW-1133">Transmembrane helix</keyword>
<feature type="transmembrane region" description="Helical" evidence="7">
    <location>
        <begin position="247"/>
        <end position="267"/>
    </location>
</feature>
<evidence type="ECO:0000313" key="9">
    <source>
        <dbReference type="Proteomes" id="UP000681343"/>
    </source>
</evidence>
<dbReference type="GO" id="GO:0015297">
    <property type="term" value="F:antiporter activity"/>
    <property type="evidence" value="ECO:0007669"/>
    <property type="project" value="InterPro"/>
</dbReference>
<keyword evidence="3" id="KW-1003">Cell membrane</keyword>
<protein>
    <submittedName>
        <fullName evidence="8">MATE family efflux transporter</fullName>
    </submittedName>
</protein>
<feature type="transmembrane region" description="Helical" evidence="7">
    <location>
        <begin position="197"/>
        <end position="217"/>
    </location>
</feature>
<dbReference type="EMBL" id="AP023415">
    <property type="protein sequence ID" value="BCK78704.1"/>
    <property type="molecule type" value="Genomic_DNA"/>
</dbReference>